<dbReference type="EMBL" id="JBIMSO010000060">
    <property type="protein sequence ID" value="MFH5210318.1"/>
    <property type="molecule type" value="Genomic_DNA"/>
</dbReference>
<evidence type="ECO:0000313" key="13">
    <source>
        <dbReference type="EMBL" id="MFH5240696.1"/>
    </source>
</evidence>
<dbReference type="InterPro" id="IPR001173">
    <property type="entry name" value="Glyco_trans_2-like"/>
</dbReference>
<evidence type="ECO:0000313" key="16">
    <source>
        <dbReference type="Proteomes" id="UP001609219"/>
    </source>
</evidence>
<dbReference type="PANTHER" id="PTHR43646">
    <property type="entry name" value="GLYCOSYLTRANSFERASE"/>
    <property type="match status" value="1"/>
</dbReference>
<keyword evidence="16" id="KW-1185">Reference proteome</keyword>
<protein>
    <recommendedName>
        <fullName evidence="9">4,4'-diaponeurosporenoate glycosyltransferase</fullName>
    </recommendedName>
</protein>
<dbReference type="Pfam" id="PF00535">
    <property type="entry name" value="Glycos_transf_2"/>
    <property type="match status" value="1"/>
</dbReference>
<dbReference type="EMBL" id="JBIMSN010000016">
    <property type="protein sequence ID" value="MFH5227719.1"/>
    <property type="molecule type" value="Genomic_DNA"/>
</dbReference>
<comment type="pathway">
    <text evidence="7">Carotenoid biosynthesis; staphyloxanthin biosynthesis; staphyloxanthin from farnesyl diphosphate: step 4/5.</text>
</comment>
<evidence type="ECO:0000313" key="15">
    <source>
        <dbReference type="Proteomes" id="UP001609176"/>
    </source>
</evidence>
<dbReference type="GO" id="GO:0016757">
    <property type="term" value="F:glycosyltransferase activity"/>
    <property type="evidence" value="ECO:0007669"/>
    <property type="project" value="UniProtKB-KW"/>
</dbReference>
<dbReference type="Proteomes" id="UP001609219">
    <property type="component" value="Unassembled WGS sequence"/>
</dbReference>
<dbReference type="Gene3D" id="3.90.550.10">
    <property type="entry name" value="Spore Coat Polysaccharide Biosynthesis Protein SpsA, Chain A"/>
    <property type="match status" value="1"/>
</dbReference>
<dbReference type="SUPFAM" id="SSF53448">
    <property type="entry name" value="Nucleotide-diphospho-sugar transferases"/>
    <property type="match status" value="1"/>
</dbReference>
<organism evidence="11 14">
    <name type="scientific">Antrihabitans spumae</name>
    <dbReference type="NCBI Taxonomy" id="3373370"/>
    <lineage>
        <taxon>Bacteria</taxon>
        <taxon>Bacillati</taxon>
        <taxon>Actinomycetota</taxon>
        <taxon>Actinomycetes</taxon>
        <taxon>Mycobacteriales</taxon>
        <taxon>Nocardiaceae</taxon>
        <taxon>Antrihabitans</taxon>
    </lineage>
</organism>
<evidence type="ECO:0000256" key="1">
    <source>
        <dbReference type="ARBA" id="ARBA00004236"/>
    </source>
</evidence>
<evidence type="ECO:0000256" key="3">
    <source>
        <dbReference type="ARBA" id="ARBA00022676"/>
    </source>
</evidence>
<name>A0ABW7JR64_9NOCA</name>
<dbReference type="InterPro" id="IPR029044">
    <property type="entry name" value="Nucleotide-diphossugar_trans"/>
</dbReference>
<accession>A0ABW7JR64</accession>
<evidence type="ECO:0000313" key="14">
    <source>
        <dbReference type="Proteomes" id="UP001609175"/>
    </source>
</evidence>
<dbReference type="Proteomes" id="UP001609176">
    <property type="component" value="Unassembled WGS sequence"/>
</dbReference>
<keyword evidence="5" id="KW-0472">Membrane</keyword>
<comment type="function">
    <text evidence="6">Catalyzes the glycosylation of 4,4'-diaponeurosporenoate, i.e. the esterification of glucose at the C1'' position with the carboxyl group of 4,4'-diaponeurosporenic acid, to form glycosyl-4,4'-diaponeurosporenoate. This is a step in the biosynthesis of staphyloxanthin, an orange pigment present in most staphylococci strains.</text>
</comment>
<gene>
    <name evidence="13" type="ORF">ACHIPV_02215</name>
    <name evidence="11" type="ORF">ACHIPZ_19215</name>
    <name evidence="12" type="ORF">ACHIRB_03830</name>
</gene>
<evidence type="ECO:0000256" key="2">
    <source>
        <dbReference type="ARBA" id="ARBA00022475"/>
    </source>
</evidence>
<sequence length="228" mass="24812">MPHSLIRPDITRIVVVVPVRNEEDLLPHCLSALDRAATKVNVPVHIQFVLDACTDSSADVAGGGVSTFAIDERNVGAARAVGFSVAGHTCRADTWFATTDADSEVDEGWLSAQLARARAGAEVVVGTVGVRWSEQSKDLAPVYERSYRNHPDPHIHGANLGFRADIYWRTGGFRKLRNGEDIDLVDRFRAIGARIEWTDSADVTTSDRRIGRAPDGFAAHIRGLELSA</sequence>
<evidence type="ECO:0000256" key="7">
    <source>
        <dbReference type="ARBA" id="ARBA00037904"/>
    </source>
</evidence>
<evidence type="ECO:0000259" key="10">
    <source>
        <dbReference type="Pfam" id="PF00535"/>
    </source>
</evidence>
<keyword evidence="2" id="KW-1003">Cell membrane</keyword>
<comment type="caution">
    <text evidence="11">The sequence shown here is derived from an EMBL/GenBank/DDBJ whole genome shotgun (WGS) entry which is preliminary data.</text>
</comment>
<dbReference type="PANTHER" id="PTHR43646:SF2">
    <property type="entry name" value="GLYCOSYLTRANSFERASE 2-LIKE DOMAIN-CONTAINING PROTEIN"/>
    <property type="match status" value="1"/>
</dbReference>
<comment type="similarity">
    <text evidence="8">Belongs to the glycosyltransferase 2 family. CrtQ subfamily.</text>
</comment>
<evidence type="ECO:0000256" key="5">
    <source>
        <dbReference type="ARBA" id="ARBA00023136"/>
    </source>
</evidence>
<evidence type="ECO:0000313" key="11">
    <source>
        <dbReference type="EMBL" id="MFH5210318.1"/>
    </source>
</evidence>
<keyword evidence="4 11" id="KW-0808">Transferase</keyword>
<evidence type="ECO:0000256" key="6">
    <source>
        <dbReference type="ARBA" id="ARBA00037281"/>
    </source>
</evidence>
<keyword evidence="3 11" id="KW-0328">Glycosyltransferase</keyword>
<comment type="subcellular location">
    <subcellularLocation>
        <location evidence="1">Cell membrane</location>
    </subcellularLocation>
</comment>
<dbReference type="EMBL" id="JBIMSP010000002">
    <property type="protein sequence ID" value="MFH5240696.1"/>
    <property type="molecule type" value="Genomic_DNA"/>
</dbReference>
<evidence type="ECO:0000256" key="4">
    <source>
        <dbReference type="ARBA" id="ARBA00022679"/>
    </source>
</evidence>
<evidence type="ECO:0000313" key="12">
    <source>
        <dbReference type="EMBL" id="MFH5227719.1"/>
    </source>
</evidence>
<dbReference type="RefSeq" id="WP_395115977.1">
    <property type="nucleotide sequence ID" value="NZ_JBIMSN010000016.1"/>
</dbReference>
<reference evidence="14 15" key="1">
    <citation type="submission" date="2024-10" db="EMBL/GenBank/DDBJ databases">
        <authorList>
            <person name="Riesco R."/>
        </authorList>
    </citation>
    <scope>NUCLEOTIDE SEQUENCE [LARGE SCALE GENOMIC DNA]</scope>
    <source>
        <strain evidence="13 15">NCIMB 15448</strain>
        <strain evidence="11 14">NCIMB 15449</strain>
        <strain evidence="12 16">NCIMB 15450</strain>
    </source>
</reference>
<evidence type="ECO:0000256" key="8">
    <source>
        <dbReference type="ARBA" id="ARBA00038120"/>
    </source>
</evidence>
<evidence type="ECO:0000256" key="9">
    <source>
        <dbReference type="ARBA" id="ARBA00040345"/>
    </source>
</evidence>
<proteinExistence type="inferred from homology"/>
<feature type="domain" description="Glycosyltransferase 2-like" evidence="10">
    <location>
        <begin position="15"/>
        <end position="131"/>
    </location>
</feature>
<dbReference type="Proteomes" id="UP001609175">
    <property type="component" value="Unassembled WGS sequence"/>
</dbReference>